<reference evidence="1" key="2">
    <citation type="journal article" date="2021" name="Microbiome">
        <title>Successional dynamics and alternative stable states in a saline activated sludge microbial community over 9 years.</title>
        <authorList>
            <person name="Wang Y."/>
            <person name="Ye J."/>
            <person name="Ju F."/>
            <person name="Liu L."/>
            <person name="Boyd J.A."/>
            <person name="Deng Y."/>
            <person name="Parks D.H."/>
            <person name="Jiang X."/>
            <person name="Yin X."/>
            <person name="Woodcroft B.J."/>
            <person name="Tyson G.W."/>
            <person name="Hugenholtz P."/>
            <person name="Polz M.F."/>
            <person name="Zhang T."/>
        </authorList>
    </citation>
    <scope>NUCLEOTIDE SEQUENCE</scope>
    <source>
        <strain evidence="1">HKST-UBA01</strain>
    </source>
</reference>
<dbReference type="InterPro" id="IPR023430">
    <property type="entry name" value="Pept_HybD-like_dom_sf"/>
</dbReference>
<evidence type="ECO:0000313" key="1">
    <source>
        <dbReference type="EMBL" id="MCA9728811.1"/>
    </source>
</evidence>
<protein>
    <recommendedName>
        <fullName evidence="3">Hydrogenase maturation protease</fullName>
    </recommendedName>
</protein>
<reference evidence="1" key="1">
    <citation type="submission" date="2020-04" db="EMBL/GenBank/DDBJ databases">
        <authorList>
            <person name="Zhang T."/>
        </authorList>
    </citation>
    <scope>NUCLEOTIDE SEQUENCE</scope>
    <source>
        <strain evidence="1">HKST-UBA01</strain>
    </source>
</reference>
<feature type="non-terminal residue" evidence="1">
    <location>
        <position position="1"/>
    </location>
</feature>
<gene>
    <name evidence="1" type="ORF">KC729_14060</name>
</gene>
<accession>A0A956M2T9</accession>
<comment type="caution">
    <text evidence="1">The sequence shown here is derived from an EMBL/GenBank/DDBJ whole genome shotgun (WGS) entry which is preliminary data.</text>
</comment>
<proteinExistence type="predicted"/>
<dbReference type="Gene3D" id="3.40.50.1450">
    <property type="entry name" value="HybD-like"/>
    <property type="match status" value="1"/>
</dbReference>
<name>A0A956M2T9_UNCEI</name>
<dbReference type="SUPFAM" id="SSF53163">
    <property type="entry name" value="HybD-like"/>
    <property type="match status" value="1"/>
</dbReference>
<dbReference type="AlphaFoldDB" id="A0A956M2T9"/>
<evidence type="ECO:0008006" key="3">
    <source>
        <dbReference type="Google" id="ProtNLM"/>
    </source>
</evidence>
<organism evidence="1 2">
    <name type="scientific">Eiseniibacteriota bacterium</name>
    <dbReference type="NCBI Taxonomy" id="2212470"/>
    <lineage>
        <taxon>Bacteria</taxon>
        <taxon>Candidatus Eiseniibacteriota</taxon>
    </lineage>
</organism>
<dbReference type="EMBL" id="JAGQHR010000483">
    <property type="protein sequence ID" value="MCA9728811.1"/>
    <property type="molecule type" value="Genomic_DNA"/>
</dbReference>
<dbReference type="Proteomes" id="UP000697710">
    <property type="component" value="Unassembled WGS sequence"/>
</dbReference>
<sequence>KPPRTVGSRSAFRLPNLRDEVVPHPSPVRLPSGGSVQKIQPITGSKAPIAIVALGDPTRRDEGLPLRVMGRVRTLIGEIGCARHGQPSQANAAEAVQGSLALATRFEPGALVDWIECATESNRLDPLLDDRRRIVLIDTVVLGEKPGTVFHWHLEGQGRLTLLRHYGRAASMKMEHLAFWLEDDLPQGGIDLIGIEPADTESGEGISRSIRNRLPTICAQTAALLFRILVEEGW</sequence>
<evidence type="ECO:0000313" key="2">
    <source>
        <dbReference type="Proteomes" id="UP000697710"/>
    </source>
</evidence>